<dbReference type="EMBL" id="JAUSUD010000026">
    <property type="protein sequence ID" value="MDQ0232891.1"/>
    <property type="molecule type" value="Genomic_DNA"/>
</dbReference>
<feature type="transmembrane region" description="Helical" evidence="1">
    <location>
        <begin position="12"/>
        <end position="35"/>
    </location>
</feature>
<feature type="transmembrane region" description="Helical" evidence="1">
    <location>
        <begin position="131"/>
        <end position="152"/>
    </location>
</feature>
<evidence type="ECO:0000313" key="3">
    <source>
        <dbReference type="Proteomes" id="UP001234495"/>
    </source>
</evidence>
<feature type="transmembrane region" description="Helical" evidence="1">
    <location>
        <begin position="164"/>
        <end position="184"/>
    </location>
</feature>
<gene>
    <name evidence="2" type="ORF">J2S19_004213</name>
</gene>
<keyword evidence="1" id="KW-0472">Membrane</keyword>
<protein>
    <submittedName>
        <fullName evidence="2">ABC-type transport system involved in multi-copper enzyme maturation permease subunit</fullName>
    </submittedName>
</protein>
<accession>A0ABT9ZKR6</accession>
<name>A0ABT9ZKR6_9BACI</name>
<feature type="transmembrane region" description="Helical" evidence="1">
    <location>
        <begin position="47"/>
        <end position="71"/>
    </location>
</feature>
<keyword evidence="1" id="KW-1133">Transmembrane helix</keyword>
<organism evidence="2 3">
    <name type="scientific">Metabacillus malikii</name>
    <dbReference type="NCBI Taxonomy" id="1504265"/>
    <lineage>
        <taxon>Bacteria</taxon>
        <taxon>Bacillati</taxon>
        <taxon>Bacillota</taxon>
        <taxon>Bacilli</taxon>
        <taxon>Bacillales</taxon>
        <taxon>Bacillaceae</taxon>
        <taxon>Metabacillus</taxon>
    </lineage>
</organism>
<feature type="transmembrane region" description="Helical" evidence="1">
    <location>
        <begin position="215"/>
        <end position="235"/>
    </location>
</feature>
<keyword evidence="1" id="KW-0812">Transmembrane</keyword>
<dbReference type="RefSeq" id="WP_307345465.1">
    <property type="nucleotide sequence ID" value="NZ_JAUSUD010000026.1"/>
</dbReference>
<proteinExistence type="predicted"/>
<comment type="caution">
    <text evidence="2">The sequence shown here is derived from an EMBL/GenBank/DDBJ whole genome shotgun (WGS) entry which is preliminary data.</text>
</comment>
<evidence type="ECO:0000313" key="2">
    <source>
        <dbReference type="EMBL" id="MDQ0232891.1"/>
    </source>
</evidence>
<feature type="transmembrane region" description="Helical" evidence="1">
    <location>
        <begin position="92"/>
        <end position="119"/>
    </location>
</feature>
<keyword evidence="3" id="KW-1185">Reference proteome</keyword>
<evidence type="ECO:0000256" key="1">
    <source>
        <dbReference type="SAM" id="Phobius"/>
    </source>
</evidence>
<dbReference type="Proteomes" id="UP001234495">
    <property type="component" value="Unassembled WGS sequence"/>
</dbReference>
<reference evidence="2 3" key="1">
    <citation type="submission" date="2023-07" db="EMBL/GenBank/DDBJ databases">
        <title>Genomic Encyclopedia of Type Strains, Phase IV (KMG-IV): sequencing the most valuable type-strain genomes for metagenomic binning, comparative biology and taxonomic classification.</title>
        <authorList>
            <person name="Goeker M."/>
        </authorList>
    </citation>
    <scope>NUCLEOTIDE SEQUENCE [LARGE SCALE GENOMIC DNA]</scope>
    <source>
        <strain evidence="2 3">DSM 29005</strain>
    </source>
</reference>
<sequence>MYAALRSEKTKFFTFGWCVLGIIGATIIPLLFLIISDIPNIEGEKGVLYLCLQALYLGQLGIVIASAAYFGQEYSHSALRTTLLTQPSRKKVLFMKFLNVTLIVVFTGIVSSVLGLIVLSFQHDIEWTSALMLKLLGSVSLGILSWIQIAWIASTISIMTKSMITAISIMLPLIIGLGQMLFMLSESAKFLPTLATMNLFTIPEVTIYLDKWSGLVVQSSWAILLVAISAWLFLYRSVR</sequence>